<dbReference type="OrthoDB" id="3647690at2759"/>
<feature type="compositionally biased region" description="Low complexity" evidence="1">
    <location>
        <begin position="99"/>
        <end position="114"/>
    </location>
</feature>
<proteinExistence type="predicted"/>
<dbReference type="CDD" id="cd00024">
    <property type="entry name" value="CD_CSD"/>
    <property type="match status" value="1"/>
</dbReference>
<feature type="region of interest" description="Disordered" evidence="1">
    <location>
        <begin position="419"/>
        <end position="487"/>
    </location>
</feature>
<dbReference type="Gene3D" id="2.40.50.40">
    <property type="match status" value="1"/>
</dbReference>
<feature type="compositionally biased region" description="Low complexity" evidence="1">
    <location>
        <begin position="139"/>
        <end position="151"/>
    </location>
</feature>
<evidence type="ECO:0000313" key="3">
    <source>
        <dbReference type="EMBL" id="KAF5387428.1"/>
    </source>
</evidence>
<feature type="compositionally biased region" description="Basic and acidic residues" evidence="1">
    <location>
        <begin position="379"/>
        <end position="390"/>
    </location>
</feature>
<accession>A0A8H5MB14</accession>
<gene>
    <name evidence="3" type="ORF">D9757_007819</name>
</gene>
<evidence type="ECO:0000256" key="1">
    <source>
        <dbReference type="SAM" id="MobiDB-lite"/>
    </source>
</evidence>
<reference evidence="3 4" key="1">
    <citation type="journal article" date="2020" name="ISME J.">
        <title>Uncovering the hidden diversity of litter-decomposition mechanisms in mushroom-forming fungi.</title>
        <authorList>
            <person name="Floudas D."/>
            <person name="Bentzer J."/>
            <person name="Ahren D."/>
            <person name="Johansson T."/>
            <person name="Persson P."/>
            <person name="Tunlid A."/>
        </authorList>
    </citation>
    <scope>NUCLEOTIDE SEQUENCE [LARGE SCALE GENOMIC DNA]</scope>
    <source>
        <strain evidence="3 4">CBS 406.79</strain>
    </source>
</reference>
<sequence>MSTIKDKFIPLTDDEDDLWEVEAIIGERKGAFQVKWAGTDPMTGKGWENSWVSKGNVTDDVVQIWRKSHPAGRLSFSPAMFNLLISLLAVPKKKDKKSSSSSSKKNSRSTPFSSTAKHRLDEPPDETSPKPQTKKRKSILSSNYNNNNSVSAAVRPDAANPQSVEILEHSKDAVHTDSGSSRDFDTTQLVKFNTPVSPPASLPSSRLSAILNKNSSIELWSKPSSPPYSYPITNRAFVLLEAPKRKSIFSPRPFDIDATIVCPNSKEAEGEEDVLELKDLPDRHENPVEKIRVVCEDGDGMGDLNGDDNEHAEETQMVRLRFDKNHSDYEHNSSSSTPQTSLRFQLPILSPSALPRPKEFADDLASLASAPPLVFQQDKCGDGNKSREGSFDADSQVGAGDSPNLDSWLQFSTDLISPQSLPMKNNESFSEMGQQSSPNSHPNRPLSPPPLPSPPYPFTAPLGPALLPTSGSTPQNHLGARGGSSTVKDTRGIRTAVNGSPLEARILLTLDSISQLNVHVQEIDALKQQLEDLSEKNCHLQTELNVTRKSLLLQGETESEMRSEIKRLAEELLSVRATSINAEKDCEFYRGQFDKAFVSLYEDELQVWEERYELSVEMIEFLMKKDVAMDSVRQDAMEVPKLRARIAELTTALSMTRGEAGAVDIDQTPIGV</sequence>
<evidence type="ECO:0000313" key="4">
    <source>
        <dbReference type="Proteomes" id="UP000518752"/>
    </source>
</evidence>
<protein>
    <recommendedName>
        <fullName evidence="2">Chromo domain-containing protein</fullName>
    </recommendedName>
</protein>
<dbReference type="InterPro" id="IPR000953">
    <property type="entry name" value="Chromo/chromo_shadow_dom"/>
</dbReference>
<dbReference type="AlphaFoldDB" id="A0A8H5MB14"/>
<dbReference type="PROSITE" id="PS50013">
    <property type="entry name" value="CHROMO_2"/>
    <property type="match status" value="1"/>
</dbReference>
<dbReference type="GO" id="GO:0006338">
    <property type="term" value="P:chromatin remodeling"/>
    <property type="evidence" value="ECO:0007669"/>
    <property type="project" value="UniProtKB-ARBA"/>
</dbReference>
<dbReference type="Proteomes" id="UP000518752">
    <property type="component" value="Unassembled WGS sequence"/>
</dbReference>
<feature type="compositionally biased region" description="Polar residues" evidence="1">
    <location>
        <begin position="419"/>
        <end position="435"/>
    </location>
</feature>
<organism evidence="3 4">
    <name type="scientific">Collybiopsis confluens</name>
    <dbReference type="NCBI Taxonomy" id="2823264"/>
    <lineage>
        <taxon>Eukaryota</taxon>
        <taxon>Fungi</taxon>
        <taxon>Dikarya</taxon>
        <taxon>Basidiomycota</taxon>
        <taxon>Agaricomycotina</taxon>
        <taxon>Agaricomycetes</taxon>
        <taxon>Agaricomycetidae</taxon>
        <taxon>Agaricales</taxon>
        <taxon>Marasmiineae</taxon>
        <taxon>Omphalotaceae</taxon>
        <taxon>Collybiopsis</taxon>
    </lineage>
</organism>
<feature type="region of interest" description="Disordered" evidence="1">
    <location>
        <begin position="375"/>
        <end position="405"/>
    </location>
</feature>
<feature type="domain" description="Chromo" evidence="2">
    <location>
        <begin position="19"/>
        <end position="57"/>
    </location>
</feature>
<feature type="compositionally biased region" description="Pro residues" evidence="1">
    <location>
        <begin position="445"/>
        <end position="458"/>
    </location>
</feature>
<evidence type="ECO:0000259" key="2">
    <source>
        <dbReference type="PROSITE" id="PS50013"/>
    </source>
</evidence>
<name>A0A8H5MB14_9AGAR</name>
<dbReference type="InterPro" id="IPR016197">
    <property type="entry name" value="Chromo-like_dom_sf"/>
</dbReference>
<keyword evidence="4" id="KW-1185">Reference proteome</keyword>
<feature type="region of interest" description="Disordered" evidence="1">
    <location>
        <begin position="95"/>
        <end position="159"/>
    </location>
</feature>
<comment type="caution">
    <text evidence="3">The sequence shown here is derived from an EMBL/GenBank/DDBJ whole genome shotgun (WGS) entry which is preliminary data.</text>
</comment>
<dbReference type="EMBL" id="JAACJN010000032">
    <property type="protein sequence ID" value="KAF5387428.1"/>
    <property type="molecule type" value="Genomic_DNA"/>
</dbReference>
<dbReference type="SUPFAM" id="SSF54160">
    <property type="entry name" value="Chromo domain-like"/>
    <property type="match status" value="1"/>
</dbReference>